<dbReference type="AlphaFoldDB" id="A0AAW8SYF3"/>
<dbReference type="RefSeq" id="WP_010743748.1">
    <property type="nucleotide sequence ID" value="NZ_BAAAXM010000014.1"/>
</dbReference>
<dbReference type="Gene3D" id="3.10.450.50">
    <property type="match status" value="1"/>
</dbReference>
<dbReference type="InterPro" id="IPR037401">
    <property type="entry name" value="SnoaL-like"/>
</dbReference>
<dbReference type="Pfam" id="PF12680">
    <property type="entry name" value="SnoaL_2"/>
    <property type="match status" value="1"/>
</dbReference>
<evidence type="ECO:0000313" key="3">
    <source>
        <dbReference type="EMBL" id="MDT2545068.1"/>
    </source>
</evidence>
<dbReference type="InterPro" id="IPR032710">
    <property type="entry name" value="NTF2-like_dom_sf"/>
</dbReference>
<comment type="caution">
    <text evidence="2">The sequence shown here is derived from an EMBL/GenBank/DDBJ whole genome shotgun (WGS) entry which is preliminary data.</text>
</comment>
<organism evidence="2 4">
    <name type="scientific">Enterococcus raffinosus</name>
    <dbReference type="NCBI Taxonomy" id="71452"/>
    <lineage>
        <taxon>Bacteria</taxon>
        <taxon>Bacillati</taxon>
        <taxon>Bacillota</taxon>
        <taxon>Bacilli</taxon>
        <taxon>Lactobacillales</taxon>
        <taxon>Enterococcaceae</taxon>
        <taxon>Enterococcus</taxon>
    </lineage>
</organism>
<dbReference type="SUPFAM" id="SSF54427">
    <property type="entry name" value="NTF2-like"/>
    <property type="match status" value="1"/>
</dbReference>
<dbReference type="Proteomes" id="UP001254770">
    <property type="component" value="Unassembled WGS sequence"/>
</dbReference>
<name>A0AAW8SYF3_9ENTE</name>
<dbReference type="EMBL" id="JARPXL010000011">
    <property type="protein sequence ID" value="MDT2545068.1"/>
    <property type="molecule type" value="Genomic_DNA"/>
</dbReference>
<sequence length="130" mass="15276">MEQKVIEEFIAAINEQNLPQIIEKMAEDFQFIDTYGDREGKEAMKLGWQGYFEWFPDYRIEIDDYAVNERFTMIIGKASGSYLGKPENHWAFPAAWKVETKGQQIKTWQVFCDSKKQLDSMKEDSVKCND</sequence>
<dbReference type="Proteomes" id="UP001249240">
    <property type="component" value="Unassembled WGS sequence"/>
</dbReference>
<dbReference type="EMBL" id="JARPXM010000008">
    <property type="protein sequence ID" value="MDT2538481.1"/>
    <property type="molecule type" value="Genomic_DNA"/>
</dbReference>
<evidence type="ECO:0000313" key="2">
    <source>
        <dbReference type="EMBL" id="MDT2538481.1"/>
    </source>
</evidence>
<feature type="domain" description="SnoaL-like" evidence="1">
    <location>
        <begin position="6"/>
        <end position="104"/>
    </location>
</feature>
<accession>A0AAW8SYF3</accession>
<reference evidence="2" key="1">
    <citation type="submission" date="2023-03" db="EMBL/GenBank/DDBJ databases">
        <authorList>
            <person name="Shen W."/>
            <person name="Cai J."/>
        </authorList>
    </citation>
    <scope>NUCLEOTIDE SEQUENCE</scope>
    <source>
        <strain evidence="2">B646-2</strain>
        <strain evidence="3">Y15</strain>
    </source>
</reference>
<gene>
    <name evidence="3" type="ORF">P7D69_12025</name>
    <name evidence="2" type="ORF">P7D78_10105</name>
</gene>
<proteinExistence type="predicted"/>
<protein>
    <submittedName>
        <fullName evidence="2">Nuclear transport factor 2 family protein</fullName>
    </submittedName>
</protein>
<evidence type="ECO:0000259" key="1">
    <source>
        <dbReference type="Pfam" id="PF12680"/>
    </source>
</evidence>
<evidence type="ECO:0000313" key="4">
    <source>
        <dbReference type="Proteomes" id="UP001249240"/>
    </source>
</evidence>